<accession>A0ABZ0RIV0</accession>
<dbReference type="InterPro" id="IPR036388">
    <property type="entry name" value="WH-like_DNA-bd_sf"/>
</dbReference>
<dbReference type="PANTHER" id="PTHR30136:SF35">
    <property type="entry name" value="HTH-TYPE TRANSCRIPTIONAL REGULATOR RV1719"/>
    <property type="match status" value="1"/>
</dbReference>
<dbReference type="Pfam" id="PF09339">
    <property type="entry name" value="HTH_IclR"/>
    <property type="match status" value="1"/>
</dbReference>
<dbReference type="Gene3D" id="1.10.10.10">
    <property type="entry name" value="Winged helix-like DNA-binding domain superfamily/Winged helix DNA-binding domain"/>
    <property type="match status" value="1"/>
</dbReference>
<dbReference type="PROSITE" id="PS51078">
    <property type="entry name" value="ICLR_ED"/>
    <property type="match status" value="1"/>
</dbReference>
<keyword evidence="1" id="KW-0805">Transcription regulation</keyword>
<sequence>MQQRQPIQSIQRAVQILYLIAGVEEGLSIPQITARTGLKSNTAYNIIRTLEAEKLVIRKQAPLRFLLGSAIHELATLNNEQQLLSITSEELLNAQKHNLDSSFMLVERDGNGTFKRMFTDGHRPGVVIKCRDFPVPPYVKATSLLLLAYASEERRQNYYKNKPFEELGRSAWKSQSKLEAYLKKIKREGYSSPNIQSEDVNLYTVAAPIVSENNEVNATVGAYISMDSKTSDKALLHELTIQTAKKISMRLKVLSTTNAPSSRTV</sequence>
<dbReference type="InterPro" id="IPR050707">
    <property type="entry name" value="HTH_MetabolicPath_Reg"/>
</dbReference>
<protein>
    <submittedName>
        <fullName evidence="6">IclR family transcriptional regulator C-terminal domain-containing protein</fullName>
    </submittedName>
</protein>
<dbReference type="Proteomes" id="UP001324993">
    <property type="component" value="Chromosome"/>
</dbReference>
<dbReference type="InterPro" id="IPR005471">
    <property type="entry name" value="Tscrpt_reg_IclR_N"/>
</dbReference>
<organism evidence="6 7">
    <name type="scientific">Coraliomargarita algicola</name>
    <dbReference type="NCBI Taxonomy" id="3092156"/>
    <lineage>
        <taxon>Bacteria</taxon>
        <taxon>Pseudomonadati</taxon>
        <taxon>Verrucomicrobiota</taxon>
        <taxon>Opitutia</taxon>
        <taxon>Puniceicoccales</taxon>
        <taxon>Coraliomargaritaceae</taxon>
        <taxon>Coraliomargarita</taxon>
    </lineage>
</organism>
<dbReference type="PROSITE" id="PS51077">
    <property type="entry name" value="HTH_ICLR"/>
    <property type="match status" value="1"/>
</dbReference>
<dbReference type="InterPro" id="IPR036390">
    <property type="entry name" value="WH_DNA-bd_sf"/>
</dbReference>
<dbReference type="Gene3D" id="3.30.450.40">
    <property type="match status" value="1"/>
</dbReference>
<dbReference type="InterPro" id="IPR014757">
    <property type="entry name" value="Tscrpt_reg_IclR_C"/>
</dbReference>
<evidence type="ECO:0000313" key="6">
    <source>
        <dbReference type="EMBL" id="WPJ96131.1"/>
    </source>
</evidence>
<dbReference type="SUPFAM" id="SSF55781">
    <property type="entry name" value="GAF domain-like"/>
    <property type="match status" value="1"/>
</dbReference>
<dbReference type="InterPro" id="IPR029016">
    <property type="entry name" value="GAF-like_dom_sf"/>
</dbReference>
<reference evidence="6 7" key="1">
    <citation type="submission" date="2023-11" db="EMBL/GenBank/DDBJ databases">
        <title>Coraliomargarita sp. nov., isolated from marine algae.</title>
        <authorList>
            <person name="Lee J.K."/>
            <person name="Baek J.H."/>
            <person name="Kim J.M."/>
            <person name="Choi D.G."/>
            <person name="Jeon C.O."/>
        </authorList>
    </citation>
    <scope>NUCLEOTIDE SEQUENCE [LARGE SCALE GENOMIC DNA]</scope>
    <source>
        <strain evidence="6 7">J2-16</strain>
    </source>
</reference>
<keyword evidence="2" id="KW-0238">DNA-binding</keyword>
<keyword evidence="7" id="KW-1185">Reference proteome</keyword>
<evidence type="ECO:0000259" key="4">
    <source>
        <dbReference type="PROSITE" id="PS51077"/>
    </source>
</evidence>
<evidence type="ECO:0000256" key="1">
    <source>
        <dbReference type="ARBA" id="ARBA00023015"/>
    </source>
</evidence>
<evidence type="ECO:0000256" key="2">
    <source>
        <dbReference type="ARBA" id="ARBA00023125"/>
    </source>
</evidence>
<name>A0ABZ0RIV0_9BACT</name>
<keyword evidence="3" id="KW-0804">Transcription</keyword>
<dbReference type="RefSeq" id="WP_319832995.1">
    <property type="nucleotide sequence ID" value="NZ_CP138858.1"/>
</dbReference>
<dbReference type="PANTHER" id="PTHR30136">
    <property type="entry name" value="HELIX-TURN-HELIX TRANSCRIPTIONAL REGULATOR, ICLR FAMILY"/>
    <property type="match status" value="1"/>
</dbReference>
<feature type="domain" description="IclR-ED" evidence="5">
    <location>
        <begin position="48"/>
        <end position="265"/>
    </location>
</feature>
<dbReference type="EMBL" id="CP138858">
    <property type="protein sequence ID" value="WPJ96131.1"/>
    <property type="molecule type" value="Genomic_DNA"/>
</dbReference>
<evidence type="ECO:0000259" key="5">
    <source>
        <dbReference type="PROSITE" id="PS51078"/>
    </source>
</evidence>
<dbReference type="SMART" id="SM00346">
    <property type="entry name" value="HTH_ICLR"/>
    <property type="match status" value="1"/>
</dbReference>
<dbReference type="Pfam" id="PF01614">
    <property type="entry name" value="IclR_C"/>
    <property type="match status" value="1"/>
</dbReference>
<feature type="domain" description="HTH iclR-type" evidence="4">
    <location>
        <begin position="7"/>
        <end position="69"/>
    </location>
</feature>
<gene>
    <name evidence="6" type="ORF">SH580_00260</name>
</gene>
<proteinExistence type="predicted"/>
<evidence type="ECO:0000313" key="7">
    <source>
        <dbReference type="Proteomes" id="UP001324993"/>
    </source>
</evidence>
<evidence type="ECO:0000256" key="3">
    <source>
        <dbReference type="ARBA" id="ARBA00023163"/>
    </source>
</evidence>
<dbReference type="SUPFAM" id="SSF46785">
    <property type="entry name" value="Winged helix' DNA-binding domain"/>
    <property type="match status" value="1"/>
</dbReference>